<accession>B6HVL7</accession>
<dbReference type="BioCyc" id="PCHR:PC22G14980-MONOMER"/>
<dbReference type="AlphaFoldDB" id="B6HVL7"/>
<gene>
    <name evidence="1" type="ORF">Pc22g14980</name>
    <name evidence="1" type="ORF">PCH_Pc22g14980</name>
</gene>
<dbReference type="VEuPathDB" id="FungiDB:PCH_Pc22g14980"/>
<reference evidence="1 2" key="1">
    <citation type="journal article" date="2008" name="Nat. Biotechnol.">
        <title>Genome sequencing and analysis of the filamentous fungus Penicillium chrysogenum.</title>
        <authorList>
            <person name="van den Berg M.A."/>
            <person name="Albang R."/>
            <person name="Albermann K."/>
            <person name="Badger J.H."/>
            <person name="Daran J.-M."/>
            <person name="Driessen A.J.M."/>
            <person name="Garcia-Estrada C."/>
            <person name="Fedorova N.D."/>
            <person name="Harris D.M."/>
            <person name="Heijne W.H.M."/>
            <person name="Joardar V.S."/>
            <person name="Kiel J.A.K.W."/>
            <person name="Kovalchuk A."/>
            <person name="Martin J.F."/>
            <person name="Nierman W.C."/>
            <person name="Nijland J.G."/>
            <person name="Pronk J.T."/>
            <person name="Roubos J.A."/>
            <person name="van der Klei I.J."/>
            <person name="van Peij N.N.M.E."/>
            <person name="Veenhuis M."/>
            <person name="von Doehren H."/>
            <person name="Wagner C."/>
            <person name="Wortman J.R."/>
            <person name="Bovenberg R.A.L."/>
        </authorList>
    </citation>
    <scope>NUCLEOTIDE SEQUENCE [LARGE SCALE GENOMIC DNA]</scope>
    <source>
        <strain evidence="2">ATCC 28089 / DSM 1075 / NRRL 1951 / Wisconsin 54-1255</strain>
    </source>
</reference>
<protein>
    <submittedName>
        <fullName evidence="1">Pc22g14980 protein</fullName>
    </submittedName>
</protein>
<organism evidence="1 2">
    <name type="scientific">Penicillium rubens (strain ATCC 28089 / DSM 1075 / NRRL 1951 / Wisconsin 54-1255)</name>
    <name type="common">Penicillium chrysogenum</name>
    <dbReference type="NCBI Taxonomy" id="500485"/>
    <lineage>
        <taxon>Eukaryota</taxon>
        <taxon>Fungi</taxon>
        <taxon>Dikarya</taxon>
        <taxon>Ascomycota</taxon>
        <taxon>Pezizomycotina</taxon>
        <taxon>Eurotiomycetes</taxon>
        <taxon>Eurotiomycetidae</taxon>
        <taxon>Eurotiales</taxon>
        <taxon>Aspergillaceae</taxon>
        <taxon>Penicillium</taxon>
        <taxon>Penicillium chrysogenum species complex</taxon>
    </lineage>
</organism>
<keyword evidence="2" id="KW-1185">Reference proteome</keyword>
<sequence length="89" mass="10225">MAYLALSSRKKLIQSAMFKPLDDDIVLLEHGMTPDGNIDPDLTKEICQTALLRHFPPRLKMARTSFVRPLSTLTLRYIYVMSPEKDRTC</sequence>
<name>B6HVL7_PENRW</name>
<evidence type="ECO:0000313" key="1">
    <source>
        <dbReference type="EMBL" id="CAP98786.1"/>
    </source>
</evidence>
<dbReference type="OrthoDB" id="10528134at2759"/>
<proteinExistence type="predicted"/>
<evidence type="ECO:0000313" key="2">
    <source>
        <dbReference type="Proteomes" id="UP000000724"/>
    </source>
</evidence>
<dbReference type="EMBL" id="AM920437">
    <property type="protein sequence ID" value="CAP98786.1"/>
    <property type="molecule type" value="Genomic_DNA"/>
</dbReference>
<dbReference type="Proteomes" id="UP000000724">
    <property type="component" value="Contig Pc00c22"/>
</dbReference>
<dbReference type="HOGENOM" id="CLU_2460819_0_0_1"/>